<keyword evidence="2" id="KW-0227">DNA damage</keyword>
<dbReference type="GO" id="GO:0008168">
    <property type="term" value="F:methyltransferase activity"/>
    <property type="evidence" value="ECO:0007669"/>
    <property type="project" value="UniProtKB-KW"/>
</dbReference>
<feature type="compositionally biased region" description="Low complexity" evidence="3">
    <location>
        <begin position="478"/>
        <end position="488"/>
    </location>
</feature>
<dbReference type="Pfam" id="PF00817">
    <property type="entry name" value="IMS"/>
    <property type="match status" value="1"/>
</dbReference>
<dbReference type="GO" id="GO:0032259">
    <property type="term" value="P:methylation"/>
    <property type="evidence" value="ECO:0007669"/>
    <property type="project" value="UniProtKB-KW"/>
</dbReference>
<evidence type="ECO:0000256" key="1">
    <source>
        <dbReference type="ARBA" id="ARBA00010945"/>
    </source>
</evidence>
<dbReference type="PANTHER" id="PTHR35369">
    <property type="entry name" value="BLR3025 PROTEIN-RELATED"/>
    <property type="match status" value="1"/>
</dbReference>
<dbReference type="EMBL" id="BMKA01000007">
    <property type="protein sequence ID" value="GGA30223.1"/>
    <property type="molecule type" value="Genomic_DNA"/>
</dbReference>
<evidence type="ECO:0000313" key="5">
    <source>
        <dbReference type="EMBL" id="GGA30223.1"/>
    </source>
</evidence>
<dbReference type="InterPro" id="IPR043502">
    <property type="entry name" value="DNA/RNA_pol_sf"/>
</dbReference>
<evidence type="ECO:0000313" key="6">
    <source>
        <dbReference type="Proteomes" id="UP000628017"/>
    </source>
</evidence>
<name>A0A916VSS3_9RHOB</name>
<evidence type="ECO:0000256" key="3">
    <source>
        <dbReference type="SAM" id="MobiDB-lite"/>
    </source>
</evidence>
<keyword evidence="5" id="KW-0808">Transferase</keyword>
<dbReference type="PANTHER" id="PTHR35369:SF2">
    <property type="entry name" value="BLR3025 PROTEIN"/>
    <property type="match status" value="1"/>
</dbReference>
<organism evidence="5 6">
    <name type="scientific">Neptunicoccus cionae</name>
    <dbReference type="NCBI Taxonomy" id="2035344"/>
    <lineage>
        <taxon>Bacteria</taxon>
        <taxon>Pseudomonadati</taxon>
        <taxon>Pseudomonadota</taxon>
        <taxon>Alphaproteobacteria</taxon>
        <taxon>Rhodobacterales</taxon>
        <taxon>Paracoccaceae</taxon>
        <taxon>Neptunicoccus</taxon>
    </lineage>
</organism>
<dbReference type="InterPro" id="IPR050356">
    <property type="entry name" value="SulA_CellDiv_inhibitor"/>
</dbReference>
<dbReference type="Gene3D" id="3.40.1170.60">
    <property type="match status" value="1"/>
</dbReference>
<dbReference type="RefSeq" id="WP_188678225.1">
    <property type="nucleotide sequence ID" value="NZ_BMKA01000007.1"/>
</dbReference>
<accession>A0A916VSS3</accession>
<dbReference type="InterPro" id="IPR043128">
    <property type="entry name" value="Rev_trsase/Diguanyl_cyclase"/>
</dbReference>
<evidence type="ECO:0000259" key="4">
    <source>
        <dbReference type="Pfam" id="PF00817"/>
    </source>
</evidence>
<dbReference type="GO" id="GO:0006281">
    <property type="term" value="P:DNA repair"/>
    <property type="evidence" value="ECO:0007669"/>
    <property type="project" value="InterPro"/>
</dbReference>
<reference evidence="5" key="1">
    <citation type="journal article" date="2014" name="Int. J. Syst. Evol. Microbiol.">
        <title>Complete genome sequence of Corynebacterium casei LMG S-19264T (=DSM 44701T), isolated from a smear-ripened cheese.</title>
        <authorList>
            <consortium name="US DOE Joint Genome Institute (JGI-PGF)"/>
            <person name="Walter F."/>
            <person name="Albersmeier A."/>
            <person name="Kalinowski J."/>
            <person name="Ruckert C."/>
        </authorList>
    </citation>
    <scope>NUCLEOTIDE SEQUENCE</scope>
    <source>
        <strain evidence="5">CGMCC 1.15880</strain>
    </source>
</reference>
<keyword evidence="5" id="KW-0489">Methyltransferase</keyword>
<keyword evidence="6" id="KW-1185">Reference proteome</keyword>
<dbReference type="CDD" id="cd03468">
    <property type="entry name" value="PolY_like"/>
    <property type="match status" value="1"/>
</dbReference>
<comment type="similarity">
    <text evidence="1">Belongs to the DNA polymerase type-Y family.</text>
</comment>
<dbReference type="InterPro" id="IPR001126">
    <property type="entry name" value="UmuC"/>
</dbReference>
<dbReference type="SUPFAM" id="SSF56672">
    <property type="entry name" value="DNA/RNA polymerases"/>
    <property type="match status" value="1"/>
</dbReference>
<sequence>MPIRRILSIWFPHLAAERVLRNHHGALLHPFAIVAQQGNALSLACLSPEAAAEGLQVGQSLSDARAFCPELLTAPENPLQEAAFLASLRRWAGKYTPWVASEAPASLLLDITGCAHLFDGESGMAESITQDLTDLRLTGRFGIADTPGAAWALARYAGHSAGAHRSGDAIDQEARATRSRAFKRRNWEKGGAAPSRIAANPDAPSIASPGETRAAISRLPVAALRLSQQDCVNLNRLGVRIVADLIGLPRAALVRRFGRDVVMRLDQALGVDPEPVSPAKRTHHFATRLSLPDPIGLEDDISAGVDRLLPPLCEKLRKAGRGARQLRLWCFRTDHTVQIIEIGLARPNHDPDRIRPLLLLRLPDIEAGFGIDTLRLEAFLTEPLSNIQHKGHADAVAAARERRDNTDAMSDLLGRLGARVGLDSLTRLHPADSHIPEKTATRMAAAYCAPAKHWPETYLHRPVTLFPPEIVTPVTDQATPSSTATTPPASGPMPPPPCFRWRRREFYTRNASGPERISPEWWLDDPNWRSGTRDYWQVETRTGERLWLFETKTRTRSGDWFCQGDFG</sequence>
<evidence type="ECO:0000256" key="2">
    <source>
        <dbReference type="ARBA" id="ARBA00022763"/>
    </source>
</evidence>
<dbReference type="Proteomes" id="UP000628017">
    <property type="component" value="Unassembled WGS sequence"/>
</dbReference>
<comment type="caution">
    <text evidence="5">The sequence shown here is derived from an EMBL/GenBank/DDBJ whole genome shotgun (WGS) entry which is preliminary data.</text>
</comment>
<feature type="region of interest" description="Disordered" evidence="3">
    <location>
        <begin position="475"/>
        <end position="495"/>
    </location>
</feature>
<gene>
    <name evidence="5" type="ORF">GCM10011498_34240</name>
</gene>
<reference evidence="5" key="2">
    <citation type="submission" date="2020-09" db="EMBL/GenBank/DDBJ databases">
        <authorList>
            <person name="Sun Q."/>
            <person name="Zhou Y."/>
        </authorList>
    </citation>
    <scope>NUCLEOTIDE SEQUENCE</scope>
    <source>
        <strain evidence="5">CGMCC 1.15880</strain>
    </source>
</reference>
<feature type="domain" description="UmuC" evidence="4">
    <location>
        <begin position="29"/>
        <end position="153"/>
    </location>
</feature>
<proteinExistence type="inferred from homology"/>
<protein>
    <submittedName>
        <fullName evidence="5">DNA methylase</fullName>
    </submittedName>
</protein>
<dbReference type="Gene3D" id="3.30.70.270">
    <property type="match status" value="1"/>
</dbReference>
<dbReference type="AlphaFoldDB" id="A0A916VSS3"/>